<dbReference type="Proteomes" id="UP000440694">
    <property type="component" value="Unassembled WGS sequence"/>
</dbReference>
<sequence length="130" mass="14272">MSESEPILFSPSRTGGYRGHPAAGGHSPDPLRCITFTRHELMAILAVYGRKVAAGEWRDYAIDLGRDKAVFSVFRRASEVPLFRIEKSPKLARKQGAYSVLAPAGLILKRGPDLARVLSVLESRPRLVTA</sequence>
<evidence type="ECO:0000313" key="3">
    <source>
        <dbReference type="Proteomes" id="UP000440694"/>
    </source>
</evidence>
<feature type="region of interest" description="Disordered" evidence="1">
    <location>
        <begin position="1"/>
        <end position="25"/>
    </location>
</feature>
<dbReference type="InterPro" id="IPR021252">
    <property type="entry name" value="DUF2794"/>
</dbReference>
<evidence type="ECO:0000313" key="2">
    <source>
        <dbReference type="EMBL" id="MTD94924.1"/>
    </source>
</evidence>
<gene>
    <name evidence="2" type="ORF">GIW81_11340</name>
</gene>
<dbReference type="EMBL" id="WMBQ01000001">
    <property type="protein sequence ID" value="MTD94924.1"/>
    <property type="molecule type" value="Genomic_DNA"/>
</dbReference>
<proteinExistence type="predicted"/>
<accession>A0A6I3KIQ2</accession>
<dbReference type="AlphaFoldDB" id="A0A6I3KIQ2"/>
<name>A0A6I3KIQ2_9HYPH</name>
<comment type="caution">
    <text evidence="2">The sequence shown here is derived from an EMBL/GenBank/DDBJ whole genome shotgun (WGS) entry which is preliminary data.</text>
</comment>
<evidence type="ECO:0000256" key="1">
    <source>
        <dbReference type="SAM" id="MobiDB-lite"/>
    </source>
</evidence>
<dbReference type="Pfam" id="PF10984">
    <property type="entry name" value="DUF2794"/>
    <property type="match status" value="1"/>
</dbReference>
<reference evidence="2 3" key="1">
    <citation type="submission" date="2019-11" db="EMBL/GenBank/DDBJ databases">
        <title>Identification of a novel strain.</title>
        <authorList>
            <person name="Xu Q."/>
            <person name="Wang G."/>
        </authorList>
    </citation>
    <scope>NUCLEOTIDE SEQUENCE [LARGE SCALE GENOMIC DNA]</scope>
    <source>
        <strain evidence="3">xq</strain>
    </source>
</reference>
<protein>
    <submittedName>
        <fullName evidence="2">DUF2794 domain-containing protein</fullName>
    </submittedName>
</protein>
<dbReference type="RefSeq" id="WP_154739282.1">
    <property type="nucleotide sequence ID" value="NZ_WMBQ01000001.1"/>
</dbReference>
<keyword evidence="3" id="KW-1185">Reference proteome</keyword>
<organism evidence="2 3">
    <name type="scientific">Hyphomicrobium album</name>
    <dbReference type="NCBI Taxonomy" id="2665159"/>
    <lineage>
        <taxon>Bacteria</taxon>
        <taxon>Pseudomonadati</taxon>
        <taxon>Pseudomonadota</taxon>
        <taxon>Alphaproteobacteria</taxon>
        <taxon>Hyphomicrobiales</taxon>
        <taxon>Hyphomicrobiaceae</taxon>
        <taxon>Hyphomicrobium</taxon>
    </lineage>
</organism>